<dbReference type="InterPro" id="IPR012340">
    <property type="entry name" value="NA-bd_OB-fold"/>
</dbReference>
<evidence type="ECO:0000256" key="3">
    <source>
        <dbReference type="ARBA" id="ARBA00022771"/>
    </source>
</evidence>
<dbReference type="Pfam" id="PF16900">
    <property type="entry name" value="REPA_OB_2"/>
    <property type="match status" value="1"/>
</dbReference>
<dbReference type="AlphaFoldDB" id="A0AAJ6VXV6"/>
<reference evidence="8" key="1">
    <citation type="submission" date="2025-08" db="UniProtKB">
        <authorList>
            <consortium name="RefSeq"/>
        </authorList>
    </citation>
    <scope>IDENTIFICATION</scope>
</reference>
<keyword evidence="3" id="KW-0863">Zinc-finger</keyword>
<evidence type="ECO:0000256" key="5">
    <source>
        <dbReference type="ARBA" id="ARBA00023125"/>
    </source>
</evidence>
<sequence length="301" mass="33575">MDFMINRIFHPAETKCLIAEATEIPRRDEYRNIQPGWIQDCEKTGHFPASPAKKVKSLGDLTPGKIGGIVNGRIESKGTIRTWKKDNEQGQLFSFVMSDGSADIQAVVSGDMCTEYHDRITVGQCYQITAFKVKETNPAYNPTNHPCELHLTKISKMVPIQGSHIPKSIVSRTTLAEIAKQDANKVVNVEAIVYEVGKPQSISCRDGITRMKQSVLLVDETLKIISLGLWAEAVQELDGMESNCVLVRNLQVKEYAGKKQLNSMSGTVVDKEPASETAKSMRLWWEAEGSEEEFEEIKLSE</sequence>
<dbReference type="InterPro" id="IPR031657">
    <property type="entry name" value="REPA_OB_2"/>
</dbReference>
<evidence type="ECO:0000313" key="8">
    <source>
        <dbReference type="RefSeq" id="XP_003743433.1"/>
    </source>
</evidence>
<dbReference type="Gene3D" id="2.40.50.140">
    <property type="entry name" value="Nucleic acid-binding proteins"/>
    <property type="match status" value="2"/>
</dbReference>
<organism evidence="7 8">
    <name type="scientific">Galendromus occidentalis</name>
    <name type="common">western predatory mite</name>
    <dbReference type="NCBI Taxonomy" id="34638"/>
    <lineage>
        <taxon>Eukaryota</taxon>
        <taxon>Metazoa</taxon>
        <taxon>Ecdysozoa</taxon>
        <taxon>Arthropoda</taxon>
        <taxon>Chelicerata</taxon>
        <taxon>Arachnida</taxon>
        <taxon>Acari</taxon>
        <taxon>Parasitiformes</taxon>
        <taxon>Mesostigmata</taxon>
        <taxon>Gamasina</taxon>
        <taxon>Phytoseioidea</taxon>
        <taxon>Phytoseiidae</taxon>
        <taxon>Typhlodrominae</taxon>
        <taxon>Galendromus</taxon>
    </lineage>
</organism>
<dbReference type="GeneID" id="100906501"/>
<dbReference type="KEGG" id="goe:100906501"/>
<dbReference type="FunFam" id="2.40.50.140:FF:000041">
    <property type="entry name" value="Replication protein A subunit"/>
    <property type="match status" value="1"/>
</dbReference>
<keyword evidence="4" id="KW-0862">Zinc</keyword>
<feature type="domain" description="Replication protein A OB" evidence="6">
    <location>
        <begin position="175"/>
        <end position="268"/>
    </location>
</feature>
<dbReference type="GO" id="GO:0003677">
    <property type="term" value="F:DNA binding"/>
    <property type="evidence" value="ECO:0007669"/>
    <property type="project" value="UniProtKB-KW"/>
</dbReference>
<evidence type="ECO:0000256" key="1">
    <source>
        <dbReference type="ARBA" id="ARBA00005690"/>
    </source>
</evidence>
<proteinExistence type="inferred from homology"/>
<accession>A0AAJ6VXV6</accession>
<comment type="similarity">
    <text evidence="1">Belongs to the replication factor A protein 1 family.</text>
</comment>
<keyword evidence="2" id="KW-0479">Metal-binding</keyword>
<protein>
    <submittedName>
        <fullName evidence="8">Replication protein A 70 kDa DNA-binding subunit-like</fullName>
    </submittedName>
</protein>
<keyword evidence="5" id="KW-0238">DNA-binding</keyword>
<dbReference type="GO" id="GO:0008270">
    <property type="term" value="F:zinc ion binding"/>
    <property type="evidence" value="ECO:0007669"/>
    <property type="project" value="UniProtKB-KW"/>
</dbReference>
<keyword evidence="7" id="KW-1185">Reference proteome</keyword>
<gene>
    <name evidence="8" type="primary">LOC100906501</name>
</gene>
<dbReference type="Proteomes" id="UP000694867">
    <property type="component" value="Unplaced"/>
</dbReference>
<evidence type="ECO:0000313" key="7">
    <source>
        <dbReference type="Proteomes" id="UP000694867"/>
    </source>
</evidence>
<dbReference type="SUPFAM" id="SSF50249">
    <property type="entry name" value="Nucleic acid-binding proteins"/>
    <property type="match status" value="2"/>
</dbReference>
<evidence type="ECO:0000256" key="2">
    <source>
        <dbReference type="ARBA" id="ARBA00022723"/>
    </source>
</evidence>
<name>A0AAJ6VXV6_9ACAR</name>
<dbReference type="RefSeq" id="XP_003743433.1">
    <property type="nucleotide sequence ID" value="XM_003743385.1"/>
</dbReference>
<evidence type="ECO:0000259" key="6">
    <source>
        <dbReference type="Pfam" id="PF16900"/>
    </source>
</evidence>
<evidence type="ECO:0000256" key="4">
    <source>
        <dbReference type="ARBA" id="ARBA00022833"/>
    </source>
</evidence>